<keyword evidence="3" id="KW-0520">NAD</keyword>
<dbReference type="Gene3D" id="1.10.1040.10">
    <property type="entry name" value="N-(1-d-carboxylethyl)-l-norvaline Dehydrogenase, domain 2"/>
    <property type="match status" value="1"/>
</dbReference>
<organism evidence="7 8">
    <name type="scientific">Actinomycetospora corticicola</name>
    <dbReference type="NCBI Taxonomy" id="663602"/>
    <lineage>
        <taxon>Bacteria</taxon>
        <taxon>Bacillati</taxon>
        <taxon>Actinomycetota</taxon>
        <taxon>Actinomycetes</taxon>
        <taxon>Pseudonocardiales</taxon>
        <taxon>Pseudonocardiaceae</taxon>
        <taxon>Actinomycetospora</taxon>
    </lineage>
</organism>
<keyword evidence="8" id="KW-1185">Reference proteome</keyword>
<dbReference type="GO" id="GO:0051287">
    <property type="term" value="F:NAD binding"/>
    <property type="evidence" value="ECO:0007669"/>
    <property type="project" value="InterPro"/>
</dbReference>
<dbReference type="Proteomes" id="UP000535890">
    <property type="component" value="Unassembled WGS sequence"/>
</dbReference>
<feature type="active site" evidence="4">
    <location>
        <position position="169"/>
    </location>
</feature>
<evidence type="ECO:0000313" key="7">
    <source>
        <dbReference type="EMBL" id="NYD35225.1"/>
    </source>
</evidence>
<dbReference type="AlphaFoldDB" id="A0A7Y9DTI1"/>
<sequence>MSMTVAVLGTGLMGSGMARSLLREGHTVRAWNRTRDKADPLADDGATVVDTAAEAVDGADAVITMLFDADAVAATMSDALPHFGGDTVWVQTSTVGVDGIEKLARQASDAGVAFLDAPVVGTKGPAEQGNLVVLASGEKDLVERVQPALDAIGQKTVHAGDVGTGSRLKLVVNAWLSTVVGGVAQSIALAGDLGLDPQLFLDTIDGQALDSPYAQLKGKGMVEGDFEPSFAVDGVLKDTHLILDAAHSSGTFTGLLAMLADRLSTADRAGHGAEDTAAVVHAYRAHRD</sequence>
<dbReference type="RefSeq" id="WP_179793094.1">
    <property type="nucleotide sequence ID" value="NZ_BAABHP010000004.1"/>
</dbReference>
<dbReference type="Pfam" id="PF03446">
    <property type="entry name" value="NAD_binding_2"/>
    <property type="match status" value="1"/>
</dbReference>
<dbReference type="InterPro" id="IPR006115">
    <property type="entry name" value="6PGDH_NADP-bd"/>
</dbReference>
<dbReference type="GO" id="GO:0050661">
    <property type="term" value="F:NADP binding"/>
    <property type="evidence" value="ECO:0007669"/>
    <property type="project" value="InterPro"/>
</dbReference>
<dbReference type="EC" id="1.1.1.31" evidence="7"/>
<dbReference type="InterPro" id="IPR015815">
    <property type="entry name" value="HIBADH-related"/>
</dbReference>
<evidence type="ECO:0000313" key="8">
    <source>
        <dbReference type="Proteomes" id="UP000535890"/>
    </source>
</evidence>
<dbReference type="InterPro" id="IPR008927">
    <property type="entry name" value="6-PGluconate_DH-like_C_sf"/>
</dbReference>
<dbReference type="SUPFAM" id="SSF51735">
    <property type="entry name" value="NAD(P)-binding Rossmann-fold domains"/>
    <property type="match status" value="1"/>
</dbReference>
<dbReference type="InterPro" id="IPR036291">
    <property type="entry name" value="NAD(P)-bd_dom_sf"/>
</dbReference>
<dbReference type="PANTHER" id="PTHR43580">
    <property type="entry name" value="OXIDOREDUCTASE GLYR1-RELATED"/>
    <property type="match status" value="1"/>
</dbReference>
<gene>
    <name evidence="7" type="ORF">BJ983_001327</name>
</gene>
<dbReference type="GO" id="GO:0008442">
    <property type="term" value="F:3-hydroxyisobutyrate dehydrogenase activity"/>
    <property type="evidence" value="ECO:0007669"/>
    <property type="project" value="UniProtKB-EC"/>
</dbReference>
<dbReference type="PANTHER" id="PTHR43580:SF2">
    <property type="entry name" value="CYTOKINE-LIKE NUCLEAR FACTOR N-PAC"/>
    <property type="match status" value="1"/>
</dbReference>
<evidence type="ECO:0000259" key="5">
    <source>
        <dbReference type="Pfam" id="PF03446"/>
    </source>
</evidence>
<comment type="similarity">
    <text evidence="1">Belongs to the HIBADH-related family.</text>
</comment>
<evidence type="ECO:0000256" key="1">
    <source>
        <dbReference type="ARBA" id="ARBA00009080"/>
    </source>
</evidence>
<dbReference type="InterPro" id="IPR029154">
    <property type="entry name" value="HIBADH-like_NADP-bd"/>
</dbReference>
<dbReference type="SUPFAM" id="SSF48179">
    <property type="entry name" value="6-phosphogluconate dehydrogenase C-terminal domain-like"/>
    <property type="match status" value="1"/>
</dbReference>
<accession>A0A7Y9DTI1</accession>
<feature type="domain" description="3-hydroxyisobutyrate dehydrogenase-like NAD-binding" evidence="6">
    <location>
        <begin position="163"/>
        <end position="282"/>
    </location>
</feature>
<evidence type="ECO:0000256" key="2">
    <source>
        <dbReference type="ARBA" id="ARBA00023002"/>
    </source>
</evidence>
<keyword evidence="2 7" id="KW-0560">Oxidoreductase</keyword>
<evidence type="ECO:0000259" key="6">
    <source>
        <dbReference type="Pfam" id="PF14833"/>
    </source>
</evidence>
<dbReference type="Gene3D" id="3.40.50.720">
    <property type="entry name" value="NAD(P)-binding Rossmann-like Domain"/>
    <property type="match status" value="1"/>
</dbReference>
<dbReference type="EMBL" id="JACCBN010000001">
    <property type="protein sequence ID" value="NYD35225.1"/>
    <property type="molecule type" value="Genomic_DNA"/>
</dbReference>
<dbReference type="InterPro" id="IPR013328">
    <property type="entry name" value="6PGD_dom2"/>
</dbReference>
<reference evidence="7 8" key="1">
    <citation type="submission" date="2020-07" db="EMBL/GenBank/DDBJ databases">
        <title>Sequencing the genomes of 1000 actinobacteria strains.</title>
        <authorList>
            <person name="Klenk H.-P."/>
        </authorList>
    </citation>
    <scope>NUCLEOTIDE SEQUENCE [LARGE SCALE GENOMIC DNA]</scope>
    <source>
        <strain evidence="7 8">DSM 45772</strain>
    </source>
</reference>
<evidence type="ECO:0000256" key="4">
    <source>
        <dbReference type="PIRSR" id="PIRSR000103-1"/>
    </source>
</evidence>
<dbReference type="Pfam" id="PF14833">
    <property type="entry name" value="NAD_binding_11"/>
    <property type="match status" value="1"/>
</dbReference>
<protein>
    <submittedName>
        <fullName evidence="7">3-hydroxyisobutyrate dehydrogenase</fullName>
        <ecNumber evidence="7">1.1.1.31</ecNumber>
    </submittedName>
</protein>
<comment type="caution">
    <text evidence="7">The sequence shown here is derived from an EMBL/GenBank/DDBJ whole genome shotgun (WGS) entry which is preliminary data.</text>
</comment>
<name>A0A7Y9DTI1_9PSEU</name>
<proteinExistence type="inferred from homology"/>
<dbReference type="PIRSF" id="PIRSF000103">
    <property type="entry name" value="HIBADH"/>
    <property type="match status" value="1"/>
</dbReference>
<evidence type="ECO:0000256" key="3">
    <source>
        <dbReference type="ARBA" id="ARBA00023027"/>
    </source>
</evidence>
<dbReference type="InterPro" id="IPR051265">
    <property type="entry name" value="HIBADH-related_NP60_sf"/>
</dbReference>
<feature type="domain" description="6-phosphogluconate dehydrogenase NADP-binding" evidence="5">
    <location>
        <begin position="4"/>
        <end position="160"/>
    </location>
</feature>